<dbReference type="GO" id="GO:0008395">
    <property type="term" value="F:steroid hydroxylase activity"/>
    <property type="evidence" value="ECO:0007669"/>
    <property type="project" value="TreeGrafter"/>
</dbReference>
<sequence>MSTVEIDPTEIDYFTDAAVAADSVPYFDHMLAHHPVWRESKYGVVIVTGYEEALQVYHQPEVYSSINRTGGPVLDLPVELVGDDLTDLLEQYRSSFPTNDQIVTFDPPMHTDHRALLMGLITPKRLKENEEFLKLTADRFLDELLPQGHCEFIWDYSKRYAVLAVADLLGVPESDHPMLIDLLATRQGPMLGNLKLQTAHHNSLERLYDYFVEKIEQRRLSPTEDILTGMAVATFPDETLPEPIQVARIASNLFAAGNETTVQLLGISLARIAEDQALQDLLRQNTSLIPKFIEETLRLEAPIKGSFRLTKVATSIGGLDLTPGTVVMLLHGAAGRDARIFENPSEFIVNRANARQHLAFGRGIHTCPGAPLARAEAVFSIQRLLERTERIWISEEQHGPAGERRWDLMPSYKFRGHNRLHLEYTERKAD</sequence>
<dbReference type="AlphaFoldDB" id="A0A941IRW1"/>
<dbReference type="GO" id="GO:0005506">
    <property type="term" value="F:iron ion binding"/>
    <property type="evidence" value="ECO:0007669"/>
    <property type="project" value="InterPro"/>
</dbReference>
<keyword evidence="2" id="KW-0503">Monooxygenase</keyword>
<keyword evidence="2" id="KW-0560">Oxidoreductase</keyword>
<comment type="similarity">
    <text evidence="1 2">Belongs to the cytochrome P450 family.</text>
</comment>
<evidence type="ECO:0000256" key="2">
    <source>
        <dbReference type="RuleBase" id="RU000461"/>
    </source>
</evidence>
<dbReference type="Pfam" id="PF00067">
    <property type="entry name" value="p450"/>
    <property type="match status" value="1"/>
</dbReference>
<dbReference type="GO" id="GO:0020037">
    <property type="term" value="F:heme binding"/>
    <property type="evidence" value="ECO:0007669"/>
    <property type="project" value="InterPro"/>
</dbReference>
<evidence type="ECO:0000313" key="4">
    <source>
        <dbReference type="Proteomes" id="UP000675781"/>
    </source>
</evidence>
<evidence type="ECO:0000313" key="3">
    <source>
        <dbReference type="EMBL" id="MBR7839250.1"/>
    </source>
</evidence>
<organism evidence="3 4">
    <name type="scientific">Actinospica durhamensis</name>
    <dbReference type="NCBI Taxonomy" id="1508375"/>
    <lineage>
        <taxon>Bacteria</taxon>
        <taxon>Bacillati</taxon>
        <taxon>Actinomycetota</taxon>
        <taxon>Actinomycetes</taxon>
        <taxon>Catenulisporales</taxon>
        <taxon>Actinospicaceae</taxon>
        <taxon>Actinospica</taxon>
    </lineage>
</organism>
<dbReference type="GO" id="GO:0006707">
    <property type="term" value="P:cholesterol catabolic process"/>
    <property type="evidence" value="ECO:0007669"/>
    <property type="project" value="TreeGrafter"/>
</dbReference>
<dbReference type="Gene3D" id="1.10.630.10">
    <property type="entry name" value="Cytochrome P450"/>
    <property type="match status" value="1"/>
</dbReference>
<keyword evidence="2" id="KW-0408">Iron</keyword>
<dbReference type="EMBL" id="JAGSOG010000404">
    <property type="protein sequence ID" value="MBR7839250.1"/>
    <property type="molecule type" value="Genomic_DNA"/>
</dbReference>
<protein>
    <submittedName>
        <fullName evidence="3">Cytochrome P450</fullName>
    </submittedName>
</protein>
<dbReference type="InterPro" id="IPR017972">
    <property type="entry name" value="Cyt_P450_CS"/>
</dbReference>
<keyword evidence="2" id="KW-0349">Heme</keyword>
<dbReference type="InterPro" id="IPR001128">
    <property type="entry name" value="Cyt_P450"/>
</dbReference>
<name>A0A941IRW1_9ACTN</name>
<dbReference type="RefSeq" id="WP_212533689.1">
    <property type="nucleotide sequence ID" value="NZ_JAGSOG010000404.1"/>
</dbReference>
<keyword evidence="4" id="KW-1185">Reference proteome</keyword>
<evidence type="ECO:0000256" key="1">
    <source>
        <dbReference type="ARBA" id="ARBA00010617"/>
    </source>
</evidence>
<proteinExistence type="inferred from homology"/>
<keyword evidence="2" id="KW-0479">Metal-binding</keyword>
<gene>
    <name evidence="3" type="ORF">KDL01_38675</name>
</gene>
<dbReference type="PRINTS" id="PR00359">
    <property type="entry name" value="BP450"/>
</dbReference>
<dbReference type="Proteomes" id="UP000675781">
    <property type="component" value="Unassembled WGS sequence"/>
</dbReference>
<dbReference type="PROSITE" id="PS00086">
    <property type="entry name" value="CYTOCHROME_P450"/>
    <property type="match status" value="1"/>
</dbReference>
<comment type="caution">
    <text evidence="3">The sequence shown here is derived from an EMBL/GenBank/DDBJ whole genome shotgun (WGS) entry which is preliminary data.</text>
</comment>
<dbReference type="PANTHER" id="PTHR46696:SF4">
    <property type="entry name" value="BIOTIN BIOSYNTHESIS CYTOCHROME P450"/>
    <property type="match status" value="1"/>
</dbReference>
<dbReference type="InterPro" id="IPR002397">
    <property type="entry name" value="Cyt_P450_B"/>
</dbReference>
<dbReference type="InterPro" id="IPR036396">
    <property type="entry name" value="Cyt_P450_sf"/>
</dbReference>
<reference evidence="3" key="1">
    <citation type="submission" date="2021-04" db="EMBL/GenBank/DDBJ databases">
        <title>Genome based classification of Actinospica acidithermotolerans sp. nov., an actinobacterium isolated from an Indonesian hot spring.</title>
        <authorList>
            <person name="Kusuma A.B."/>
            <person name="Putra K.E."/>
            <person name="Nafisah S."/>
            <person name="Loh J."/>
            <person name="Nouioui I."/>
            <person name="Goodfellow M."/>
        </authorList>
    </citation>
    <scope>NUCLEOTIDE SEQUENCE</scope>
    <source>
        <strain evidence="3">CSCA 57</strain>
    </source>
</reference>
<dbReference type="GO" id="GO:0036199">
    <property type="term" value="F:cholest-4-en-3-one 26-monooxygenase activity"/>
    <property type="evidence" value="ECO:0007669"/>
    <property type="project" value="TreeGrafter"/>
</dbReference>
<dbReference type="PANTHER" id="PTHR46696">
    <property type="entry name" value="P450, PUTATIVE (EUROFUNG)-RELATED"/>
    <property type="match status" value="1"/>
</dbReference>
<accession>A0A941IRW1</accession>
<dbReference type="SUPFAM" id="SSF48264">
    <property type="entry name" value="Cytochrome P450"/>
    <property type="match status" value="1"/>
</dbReference>